<accession>A0ABQ4SQN3</accession>
<sequence>MSGMLDRPLILTPDGLRLVAVHQKVVETIEGWVERGSRSREAGGILIGSHRGDHVEVTDCTVPMRRDARTRTLFDRVDGGHQDAAIRAWRSSGGTDTYVGEWHTHPEAHPSPSLLDRWTWGRIMRRSREPLVFAIGGWDSCWWGLGVDARVRAMRMLSSGSDGAGRCLGAI</sequence>
<evidence type="ECO:0000259" key="6">
    <source>
        <dbReference type="Pfam" id="PF14464"/>
    </source>
</evidence>
<keyword evidence="8" id="KW-1185">Reference proteome</keyword>
<dbReference type="Proteomes" id="UP001055153">
    <property type="component" value="Unassembled WGS sequence"/>
</dbReference>
<gene>
    <name evidence="7" type="ORF">GMJLKIPL_6136</name>
</gene>
<keyword evidence="3" id="KW-0378">Hydrolase</keyword>
<reference evidence="7" key="1">
    <citation type="journal article" date="2021" name="Front. Microbiol.">
        <title>Comprehensive Comparative Genomics and Phenotyping of Methylobacterium Species.</title>
        <authorList>
            <person name="Alessa O."/>
            <person name="Ogura Y."/>
            <person name="Fujitani Y."/>
            <person name="Takami H."/>
            <person name="Hayashi T."/>
            <person name="Sahin N."/>
            <person name="Tani A."/>
        </authorList>
    </citation>
    <scope>NUCLEOTIDE SEQUENCE</scope>
    <source>
        <strain evidence="7">DSM 17168</strain>
    </source>
</reference>
<evidence type="ECO:0000313" key="7">
    <source>
        <dbReference type="EMBL" id="GJE04175.1"/>
    </source>
</evidence>
<keyword evidence="5" id="KW-0482">Metalloprotease</keyword>
<evidence type="ECO:0000256" key="2">
    <source>
        <dbReference type="ARBA" id="ARBA00022723"/>
    </source>
</evidence>
<reference evidence="7" key="2">
    <citation type="submission" date="2021-08" db="EMBL/GenBank/DDBJ databases">
        <authorList>
            <person name="Tani A."/>
            <person name="Ola A."/>
            <person name="Ogura Y."/>
            <person name="Katsura K."/>
            <person name="Hayashi T."/>
        </authorList>
    </citation>
    <scope>NUCLEOTIDE SEQUENCE</scope>
    <source>
        <strain evidence="7">DSM 17168</strain>
    </source>
</reference>
<dbReference type="Pfam" id="PF14464">
    <property type="entry name" value="Prok-JAB"/>
    <property type="match status" value="1"/>
</dbReference>
<organism evidence="7 8">
    <name type="scientific">Methylobacterium isbiliense</name>
    <dbReference type="NCBI Taxonomy" id="315478"/>
    <lineage>
        <taxon>Bacteria</taxon>
        <taxon>Pseudomonadati</taxon>
        <taxon>Pseudomonadota</taxon>
        <taxon>Alphaproteobacteria</taxon>
        <taxon>Hyphomicrobiales</taxon>
        <taxon>Methylobacteriaceae</taxon>
        <taxon>Methylobacterium</taxon>
    </lineage>
</organism>
<keyword evidence="2" id="KW-0479">Metal-binding</keyword>
<evidence type="ECO:0000256" key="4">
    <source>
        <dbReference type="ARBA" id="ARBA00022833"/>
    </source>
</evidence>
<feature type="domain" description="JAB" evidence="6">
    <location>
        <begin position="38"/>
        <end position="135"/>
    </location>
</feature>
<dbReference type="RefSeq" id="WP_238241544.1">
    <property type="nucleotide sequence ID" value="NZ_BPQQ01000105.1"/>
</dbReference>
<proteinExistence type="predicted"/>
<dbReference type="SUPFAM" id="SSF102712">
    <property type="entry name" value="JAB1/MPN domain"/>
    <property type="match status" value="1"/>
</dbReference>
<keyword evidence="1" id="KW-0645">Protease</keyword>
<dbReference type="Gene3D" id="3.40.140.10">
    <property type="entry name" value="Cytidine Deaminase, domain 2"/>
    <property type="match status" value="1"/>
</dbReference>
<keyword evidence="4" id="KW-0862">Zinc</keyword>
<dbReference type="EMBL" id="BPQQ01000105">
    <property type="protein sequence ID" value="GJE04175.1"/>
    <property type="molecule type" value="Genomic_DNA"/>
</dbReference>
<evidence type="ECO:0000256" key="3">
    <source>
        <dbReference type="ARBA" id="ARBA00022801"/>
    </source>
</evidence>
<comment type="caution">
    <text evidence="7">The sequence shown here is derived from an EMBL/GenBank/DDBJ whole genome shotgun (WGS) entry which is preliminary data.</text>
</comment>
<protein>
    <recommendedName>
        <fullName evidence="6">JAB domain-containing protein</fullName>
    </recommendedName>
</protein>
<evidence type="ECO:0000256" key="5">
    <source>
        <dbReference type="ARBA" id="ARBA00023049"/>
    </source>
</evidence>
<evidence type="ECO:0000313" key="8">
    <source>
        <dbReference type="Proteomes" id="UP001055153"/>
    </source>
</evidence>
<name>A0ABQ4SQN3_9HYPH</name>
<evidence type="ECO:0000256" key="1">
    <source>
        <dbReference type="ARBA" id="ARBA00022670"/>
    </source>
</evidence>
<dbReference type="InterPro" id="IPR028090">
    <property type="entry name" value="JAB_dom_prok"/>
</dbReference>